<keyword evidence="1" id="KW-0812">Transmembrane</keyword>
<keyword evidence="1" id="KW-1133">Transmembrane helix</keyword>
<protein>
    <submittedName>
        <fullName evidence="2">Uncharacterized protein</fullName>
    </submittedName>
</protein>
<dbReference type="EMBL" id="LAZR01000913">
    <property type="protein sequence ID" value="KKN54764.1"/>
    <property type="molecule type" value="Genomic_DNA"/>
</dbReference>
<reference evidence="2" key="1">
    <citation type="journal article" date="2015" name="Nature">
        <title>Complex archaea that bridge the gap between prokaryotes and eukaryotes.</title>
        <authorList>
            <person name="Spang A."/>
            <person name="Saw J.H."/>
            <person name="Jorgensen S.L."/>
            <person name="Zaremba-Niedzwiedzka K."/>
            <person name="Martijn J."/>
            <person name="Lind A.E."/>
            <person name="van Eijk R."/>
            <person name="Schleper C."/>
            <person name="Guy L."/>
            <person name="Ettema T.J."/>
        </authorList>
    </citation>
    <scope>NUCLEOTIDE SEQUENCE</scope>
</reference>
<evidence type="ECO:0000256" key="1">
    <source>
        <dbReference type="SAM" id="Phobius"/>
    </source>
</evidence>
<dbReference type="AlphaFoldDB" id="A0A0F9RJ33"/>
<proteinExistence type="predicted"/>
<accession>A0A0F9RJ33</accession>
<gene>
    <name evidence="2" type="ORF">LCGC14_0589160</name>
</gene>
<comment type="caution">
    <text evidence="2">The sequence shown here is derived from an EMBL/GenBank/DDBJ whole genome shotgun (WGS) entry which is preliminary data.</text>
</comment>
<keyword evidence="1" id="KW-0472">Membrane</keyword>
<name>A0A0F9RJ33_9ZZZZ</name>
<organism evidence="2">
    <name type="scientific">marine sediment metagenome</name>
    <dbReference type="NCBI Taxonomy" id="412755"/>
    <lineage>
        <taxon>unclassified sequences</taxon>
        <taxon>metagenomes</taxon>
        <taxon>ecological metagenomes</taxon>
    </lineage>
</organism>
<feature type="transmembrane region" description="Helical" evidence="1">
    <location>
        <begin position="35"/>
        <end position="53"/>
    </location>
</feature>
<evidence type="ECO:0000313" key="2">
    <source>
        <dbReference type="EMBL" id="KKN54764.1"/>
    </source>
</evidence>
<feature type="transmembrane region" description="Helical" evidence="1">
    <location>
        <begin position="12"/>
        <end position="29"/>
    </location>
</feature>
<sequence>MTKLTTDIPNLIFWPIGSVALLITMYGVWLPGFNHVYFLGIGLSLGLLMAFFLPPAGRSYYG</sequence>